<proteinExistence type="predicted"/>
<dbReference type="InterPro" id="IPR036136">
    <property type="entry name" value="Nit/Sulf_reduc_fer-like_dom_sf"/>
</dbReference>
<dbReference type="Pfam" id="PF01077">
    <property type="entry name" value="NIR_SIR"/>
    <property type="match status" value="1"/>
</dbReference>
<name>A0A5B9DI55_9HYPH</name>
<evidence type="ECO:0000256" key="2">
    <source>
        <dbReference type="ARBA" id="ARBA00022617"/>
    </source>
</evidence>
<evidence type="ECO:0000256" key="3">
    <source>
        <dbReference type="ARBA" id="ARBA00022723"/>
    </source>
</evidence>
<keyword evidence="4 7" id="KW-0560">Oxidoreductase</keyword>
<dbReference type="RefSeq" id="WP_147654724.1">
    <property type="nucleotide sequence ID" value="NZ_BMFM01000001.1"/>
</dbReference>
<dbReference type="EC" id="1.14.13.83" evidence="7"/>
<dbReference type="InterPro" id="IPR012798">
    <property type="entry name" value="Cbl_synth_CobG-like"/>
</dbReference>
<dbReference type="KEGG" id="yti:FNA67_00845"/>
<dbReference type="SUPFAM" id="SSF55124">
    <property type="entry name" value="Nitrite/Sulfite reductase N-terminal domain-like"/>
    <property type="match status" value="2"/>
</dbReference>
<evidence type="ECO:0000256" key="5">
    <source>
        <dbReference type="ARBA" id="ARBA00023004"/>
    </source>
</evidence>
<evidence type="ECO:0000313" key="8">
    <source>
        <dbReference type="Proteomes" id="UP000321062"/>
    </source>
</evidence>
<dbReference type="GO" id="GO:0020037">
    <property type="term" value="F:heme binding"/>
    <property type="evidence" value="ECO:0007669"/>
    <property type="project" value="InterPro"/>
</dbReference>
<keyword evidence="3" id="KW-0479">Metal-binding</keyword>
<dbReference type="GO" id="GO:0051539">
    <property type="term" value="F:4 iron, 4 sulfur cluster binding"/>
    <property type="evidence" value="ECO:0007669"/>
    <property type="project" value="UniProtKB-KW"/>
</dbReference>
<dbReference type="InterPro" id="IPR005117">
    <property type="entry name" value="NiRdtase/SiRdtase_haem-b_fer"/>
</dbReference>
<dbReference type="Gene3D" id="3.30.413.10">
    <property type="entry name" value="Sulfite Reductase Hemoprotein, domain 1"/>
    <property type="match status" value="2"/>
</dbReference>
<keyword evidence="5" id="KW-0408">Iron</keyword>
<keyword evidence="6" id="KW-0411">Iron-sulfur</keyword>
<gene>
    <name evidence="7" type="primary">cobG</name>
    <name evidence="7" type="ORF">FNA67_00845</name>
</gene>
<dbReference type="NCBIfam" id="TIGR02435">
    <property type="entry name" value="CobG"/>
    <property type="match status" value="1"/>
</dbReference>
<dbReference type="GO" id="GO:0043818">
    <property type="term" value="F:precorrin-3B synthase activity"/>
    <property type="evidence" value="ECO:0007669"/>
    <property type="project" value="UniProtKB-EC"/>
</dbReference>
<dbReference type="GO" id="GO:0046872">
    <property type="term" value="F:metal ion binding"/>
    <property type="evidence" value="ECO:0007669"/>
    <property type="project" value="UniProtKB-KW"/>
</dbReference>
<dbReference type="Gene3D" id="3.90.480.10">
    <property type="entry name" value="Sulfite Reductase Hemoprotein,Domain 2"/>
    <property type="match status" value="2"/>
</dbReference>
<dbReference type="SUPFAM" id="SSF56014">
    <property type="entry name" value="Nitrite and sulphite reductase 4Fe-4S domain-like"/>
    <property type="match status" value="2"/>
</dbReference>
<sequence length="410" mass="41944">MNEASPIRQSACPGLYRLAPARDGGICRVKVALGTLDAPQARALAEAARRWGNGIIEITSRANLQLRGIAAGDGDALVRCLLDAGLGGSNSGADDVRNVMVSPTYGIDPGALLETAPLARALLALLDRRADFHALSPKFSILVDGGEASAPLHHPNDIWLSATSRDTFALGLGGTLLDSPLGTLRADDAVEPLAILIERFLATGATRMRELGTGAARLVDGLLAAPTATAARGPSGHLGTHVQSPGVSWIGARPPLGRLTPAMLDGLATLAEREGDGAIRLTPHQSVLLPGVARPAPVLAALAALGLVSAPDHPLADMLACSGSTGCRSALADTQRDAMMLAGFGINAGLHLSGCEKSCASARAAPHTLVAVAPGRYDLYRRADGAASRFGEKLASSLTVAGIARKLAKA</sequence>
<organism evidence="7 8">
    <name type="scientific">Paradevosia tibetensis</name>
    <dbReference type="NCBI Taxonomy" id="1447062"/>
    <lineage>
        <taxon>Bacteria</taxon>
        <taxon>Pseudomonadati</taxon>
        <taxon>Pseudomonadota</taxon>
        <taxon>Alphaproteobacteria</taxon>
        <taxon>Hyphomicrobiales</taxon>
        <taxon>Devosiaceae</taxon>
        <taxon>Paradevosia</taxon>
    </lineage>
</organism>
<protein>
    <submittedName>
        <fullName evidence="7">Precorrin-3B synthase</fullName>
        <ecNumber evidence="7">1.14.13.83</ecNumber>
    </submittedName>
</protein>
<dbReference type="InterPro" id="IPR051329">
    <property type="entry name" value="NIR_SIR_4Fe-4S"/>
</dbReference>
<keyword evidence="2" id="KW-0349">Heme</keyword>
<dbReference type="EMBL" id="CP041690">
    <property type="protein sequence ID" value="QEE18814.1"/>
    <property type="molecule type" value="Genomic_DNA"/>
</dbReference>
<reference evidence="7 8" key="1">
    <citation type="journal article" date="2015" name="Int. J. Syst. Evol. Microbiol.">
        <title>Youhaiella tibetensis gen. nov., sp. nov., isolated from subsurface sediment.</title>
        <authorList>
            <person name="Wang Y.X."/>
            <person name="Huang F.Q."/>
            <person name="Nogi Y."/>
            <person name="Pang S.J."/>
            <person name="Wang P.K."/>
            <person name="Lv J."/>
        </authorList>
    </citation>
    <scope>NUCLEOTIDE SEQUENCE [LARGE SCALE GENOMIC DNA]</scope>
    <source>
        <strain evidence="8">fig4</strain>
    </source>
</reference>
<evidence type="ECO:0000313" key="7">
    <source>
        <dbReference type="EMBL" id="QEE18814.1"/>
    </source>
</evidence>
<evidence type="ECO:0000256" key="4">
    <source>
        <dbReference type="ARBA" id="ARBA00023002"/>
    </source>
</evidence>
<dbReference type="PANTHER" id="PTHR32439">
    <property type="entry name" value="FERREDOXIN--NITRITE REDUCTASE, CHLOROPLASTIC"/>
    <property type="match status" value="1"/>
</dbReference>
<accession>A0A5B9DI55</accession>
<evidence type="ECO:0000256" key="1">
    <source>
        <dbReference type="ARBA" id="ARBA00022485"/>
    </source>
</evidence>
<dbReference type="OrthoDB" id="7459360at2"/>
<dbReference type="Pfam" id="PF03460">
    <property type="entry name" value="NIR_SIR_ferr"/>
    <property type="match status" value="2"/>
</dbReference>
<dbReference type="Proteomes" id="UP000321062">
    <property type="component" value="Chromosome"/>
</dbReference>
<keyword evidence="8" id="KW-1185">Reference proteome</keyword>
<dbReference type="InterPro" id="IPR045854">
    <property type="entry name" value="NO2/SO3_Rdtase_4Fe4S_sf"/>
</dbReference>
<evidence type="ECO:0000256" key="6">
    <source>
        <dbReference type="ARBA" id="ARBA00023014"/>
    </source>
</evidence>
<dbReference type="InterPro" id="IPR006067">
    <property type="entry name" value="NO2/SO3_Rdtase_4Fe4S_dom"/>
</dbReference>
<keyword evidence="1" id="KW-0004">4Fe-4S</keyword>
<dbReference type="AlphaFoldDB" id="A0A5B9DI55"/>
<dbReference type="PANTHER" id="PTHR32439:SF9">
    <property type="entry name" value="BLR3264 PROTEIN"/>
    <property type="match status" value="1"/>
</dbReference>